<feature type="transmembrane region" description="Helical" evidence="8">
    <location>
        <begin position="127"/>
        <end position="149"/>
    </location>
</feature>
<dbReference type="Pfam" id="PF02133">
    <property type="entry name" value="Transp_cyt_pur"/>
    <property type="match status" value="1"/>
</dbReference>
<keyword evidence="10" id="KW-1185">Reference proteome</keyword>
<comment type="subcellular location">
    <subcellularLocation>
        <location evidence="1">Membrane</location>
        <topology evidence="1">Multi-pass membrane protein</topology>
    </subcellularLocation>
</comment>
<accession>A0A139AFA5</accession>
<evidence type="ECO:0000256" key="1">
    <source>
        <dbReference type="ARBA" id="ARBA00004141"/>
    </source>
</evidence>
<dbReference type="STRING" id="1344416.A0A139AFA5"/>
<evidence type="ECO:0000256" key="7">
    <source>
        <dbReference type="PIRNR" id="PIRNR002744"/>
    </source>
</evidence>
<name>A0A139AFA5_GONPJ</name>
<dbReference type="InterPro" id="IPR001248">
    <property type="entry name" value="Pur-cyt_permease"/>
</dbReference>
<feature type="transmembrane region" description="Helical" evidence="8">
    <location>
        <begin position="226"/>
        <end position="246"/>
    </location>
</feature>
<dbReference type="AlphaFoldDB" id="A0A139AFA5"/>
<evidence type="ECO:0000256" key="4">
    <source>
        <dbReference type="ARBA" id="ARBA00022692"/>
    </source>
</evidence>
<keyword evidence="4 8" id="KW-0812">Transmembrane</keyword>
<keyword evidence="5 8" id="KW-1133">Transmembrane helix</keyword>
<dbReference type="GO" id="GO:0005886">
    <property type="term" value="C:plasma membrane"/>
    <property type="evidence" value="ECO:0007669"/>
    <property type="project" value="TreeGrafter"/>
</dbReference>
<feature type="transmembrane region" description="Helical" evidence="8">
    <location>
        <begin position="161"/>
        <end position="182"/>
    </location>
</feature>
<dbReference type="InterPro" id="IPR026030">
    <property type="entry name" value="Pur-cyt_permease_Fcy2/21/22"/>
</dbReference>
<feature type="transmembrane region" description="Helical" evidence="8">
    <location>
        <begin position="53"/>
        <end position="78"/>
    </location>
</feature>
<feature type="transmembrane region" description="Helical" evidence="8">
    <location>
        <begin position="313"/>
        <end position="335"/>
    </location>
</feature>
<feature type="transmembrane region" description="Helical" evidence="8">
    <location>
        <begin position="84"/>
        <end position="106"/>
    </location>
</feature>
<feature type="transmembrane region" description="Helical" evidence="8">
    <location>
        <begin position="385"/>
        <end position="406"/>
    </location>
</feature>
<dbReference type="Gene3D" id="1.10.4160.10">
    <property type="entry name" value="Hydantoin permease"/>
    <property type="match status" value="1"/>
</dbReference>
<dbReference type="GO" id="GO:0022857">
    <property type="term" value="F:transmembrane transporter activity"/>
    <property type="evidence" value="ECO:0007669"/>
    <property type="project" value="InterPro"/>
</dbReference>
<evidence type="ECO:0000256" key="8">
    <source>
        <dbReference type="SAM" id="Phobius"/>
    </source>
</evidence>
<reference evidence="9 10" key="1">
    <citation type="journal article" date="2015" name="Genome Biol. Evol.">
        <title>Phylogenomic analyses indicate that early fungi evolved digesting cell walls of algal ancestors of land plants.</title>
        <authorList>
            <person name="Chang Y."/>
            <person name="Wang S."/>
            <person name="Sekimoto S."/>
            <person name="Aerts A.L."/>
            <person name="Choi C."/>
            <person name="Clum A."/>
            <person name="LaButti K.M."/>
            <person name="Lindquist E.A."/>
            <person name="Yee Ngan C."/>
            <person name="Ohm R.A."/>
            <person name="Salamov A.A."/>
            <person name="Grigoriev I.V."/>
            <person name="Spatafora J.W."/>
            <person name="Berbee M.L."/>
        </authorList>
    </citation>
    <scope>NUCLEOTIDE SEQUENCE [LARGE SCALE GENOMIC DNA]</scope>
    <source>
        <strain evidence="9 10">JEL478</strain>
    </source>
</reference>
<protein>
    <submittedName>
        <fullName evidence="9">Permease for cytosine/purines uracil thiamine allantoin</fullName>
    </submittedName>
</protein>
<dbReference type="OMA" id="WTVIHIT"/>
<dbReference type="PANTHER" id="PTHR31806">
    <property type="entry name" value="PURINE-CYTOSINE PERMEASE FCY2-RELATED"/>
    <property type="match status" value="1"/>
</dbReference>
<evidence type="ECO:0000256" key="3">
    <source>
        <dbReference type="ARBA" id="ARBA00022448"/>
    </source>
</evidence>
<comment type="similarity">
    <text evidence="2 7">Belongs to the purine-cytosine permease (2.A.39) family.</text>
</comment>
<dbReference type="Proteomes" id="UP000070544">
    <property type="component" value="Unassembled WGS sequence"/>
</dbReference>
<sequence length="493" mass="53279">MSDEEKQTVLSDSLDVDLEAKLDKEETALGVEIRGLERVLPEDRKHTTMLDNLTMWLSADFSIAPLANGAIGLTVFGLSLTEAITVVVITNFVVLSVVSYFATFGPRLGLRQFVVSRFSFGWYPNKVMGILSSITSLGWSCVNVISAGLLLTSASNDKLPAWASILILAVLTSVIGIFGYKWVHRYQRFAWFPLLISFCILLGLAAPDITNVPDKNPDYPSRIGNILSYTATVISMVGWCTAACDFNVNMPENSNMFLVYIYTLIGTFVPTVFLMITGLLVVTTAQATDAYAAALGVGGNTPALMQTIYTTKLGGFGTFLTIIVALSVVQVNIANDYSLGLSLQVGGPAFFQRIPRWMWTLLGSAAYILVACFGANSYVSTLSNFLPLVGYWVLIYVTIVFIEDVVFRKGKYDATAWNKPSKLPHGYAAGAAFCLGMVAAGLGMNQAWAQGPLSKAVGPYGADIGTELGAGVAGIVYVILRPLEAKYTGRFQH</sequence>
<feature type="transmembrane region" description="Helical" evidence="8">
    <location>
        <begin position="189"/>
        <end position="206"/>
    </location>
</feature>
<proteinExistence type="inferred from homology"/>
<dbReference type="EMBL" id="KQ965762">
    <property type="protein sequence ID" value="KXS15440.1"/>
    <property type="molecule type" value="Genomic_DNA"/>
</dbReference>
<organism evidence="9 10">
    <name type="scientific">Gonapodya prolifera (strain JEL478)</name>
    <name type="common">Monoblepharis prolifera</name>
    <dbReference type="NCBI Taxonomy" id="1344416"/>
    <lineage>
        <taxon>Eukaryota</taxon>
        <taxon>Fungi</taxon>
        <taxon>Fungi incertae sedis</taxon>
        <taxon>Chytridiomycota</taxon>
        <taxon>Chytridiomycota incertae sedis</taxon>
        <taxon>Monoblepharidomycetes</taxon>
        <taxon>Monoblepharidales</taxon>
        <taxon>Gonapodyaceae</taxon>
        <taxon>Gonapodya</taxon>
    </lineage>
</organism>
<gene>
    <name evidence="9" type="ORF">M427DRAFT_497344</name>
</gene>
<dbReference type="OrthoDB" id="2116389at2759"/>
<evidence type="ECO:0000256" key="6">
    <source>
        <dbReference type="ARBA" id="ARBA00023136"/>
    </source>
</evidence>
<feature type="transmembrane region" description="Helical" evidence="8">
    <location>
        <begin position="258"/>
        <end position="282"/>
    </location>
</feature>
<keyword evidence="6 7" id="KW-0472">Membrane</keyword>
<feature type="transmembrane region" description="Helical" evidence="8">
    <location>
        <begin position="356"/>
        <end position="379"/>
    </location>
</feature>
<dbReference type="PIRSF" id="PIRSF002744">
    <property type="entry name" value="Pur-cyt_permease"/>
    <property type="match status" value="1"/>
</dbReference>
<evidence type="ECO:0000256" key="5">
    <source>
        <dbReference type="ARBA" id="ARBA00022989"/>
    </source>
</evidence>
<evidence type="ECO:0000313" key="9">
    <source>
        <dbReference type="EMBL" id="KXS15440.1"/>
    </source>
</evidence>
<feature type="transmembrane region" description="Helical" evidence="8">
    <location>
        <begin position="460"/>
        <end position="480"/>
    </location>
</feature>
<keyword evidence="3 7" id="KW-0813">Transport</keyword>
<dbReference type="PANTHER" id="PTHR31806:SF1">
    <property type="entry name" value="PURINE-CYTOSINE PERMEASE FCY2-RELATED"/>
    <property type="match status" value="1"/>
</dbReference>
<evidence type="ECO:0000256" key="2">
    <source>
        <dbReference type="ARBA" id="ARBA00008974"/>
    </source>
</evidence>
<feature type="transmembrane region" description="Helical" evidence="8">
    <location>
        <begin position="427"/>
        <end position="448"/>
    </location>
</feature>
<evidence type="ECO:0000313" key="10">
    <source>
        <dbReference type="Proteomes" id="UP000070544"/>
    </source>
</evidence>